<dbReference type="AlphaFoldDB" id="X1I1W9"/>
<proteinExistence type="predicted"/>
<dbReference type="Gene3D" id="3.40.50.1820">
    <property type="entry name" value="alpha/beta hydrolase"/>
    <property type="match status" value="1"/>
</dbReference>
<evidence type="ECO:0000259" key="1">
    <source>
        <dbReference type="Pfam" id="PF01738"/>
    </source>
</evidence>
<feature type="non-terminal residue" evidence="2">
    <location>
        <position position="1"/>
    </location>
</feature>
<reference evidence="2" key="1">
    <citation type="journal article" date="2014" name="Front. Microbiol.">
        <title>High frequency of phylogenetically diverse reductive dehalogenase-homologous genes in deep subseafloor sedimentary metagenomes.</title>
        <authorList>
            <person name="Kawai M."/>
            <person name="Futagami T."/>
            <person name="Toyoda A."/>
            <person name="Takaki Y."/>
            <person name="Nishi S."/>
            <person name="Hori S."/>
            <person name="Arai W."/>
            <person name="Tsubouchi T."/>
            <person name="Morono Y."/>
            <person name="Uchiyama I."/>
            <person name="Ito T."/>
            <person name="Fujiyama A."/>
            <person name="Inagaki F."/>
            <person name="Takami H."/>
        </authorList>
    </citation>
    <scope>NUCLEOTIDE SEQUENCE</scope>
    <source>
        <strain evidence="2">Expedition CK06-06</strain>
    </source>
</reference>
<organism evidence="2">
    <name type="scientific">marine sediment metagenome</name>
    <dbReference type="NCBI Taxonomy" id="412755"/>
    <lineage>
        <taxon>unclassified sequences</taxon>
        <taxon>metagenomes</taxon>
        <taxon>ecological metagenomes</taxon>
    </lineage>
</organism>
<dbReference type="GO" id="GO:0016787">
    <property type="term" value="F:hydrolase activity"/>
    <property type="evidence" value="ECO:0007669"/>
    <property type="project" value="InterPro"/>
</dbReference>
<evidence type="ECO:0000313" key="2">
    <source>
        <dbReference type="EMBL" id="GAH51528.1"/>
    </source>
</evidence>
<dbReference type="InterPro" id="IPR029058">
    <property type="entry name" value="AB_hydrolase_fold"/>
</dbReference>
<dbReference type="EMBL" id="BARU01015406">
    <property type="protein sequence ID" value="GAH51528.1"/>
    <property type="molecule type" value="Genomic_DNA"/>
</dbReference>
<dbReference type="InterPro" id="IPR002925">
    <property type="entry name" value="Dienelactn_hydro"/>
</dbReference>
<dbReference type="PANTHER" id="PTHR46623:SF6">
    <property type="entry name" value="ALPHA_BETA-HYDROLASES SUPERFAMILY PROTEIN"/>
    <property type="match status" value="1"/>
</dbReference>
<dbReference type="SUPFAM" id="SSF53474">
    <property type="entry name" value="alpha/beta-Hydrolases"/>
    <property type="match status" value="1"/>
</dbReference>
<dbReference type="PANTHER" id="PTHR46623">
    <property type="entry name" value="CARBOXYMETHYLENEBUTENOLIDASE-RELATED"/>
    <property type="match status" value="1"/>
</dbReference>
<accession>X1I1W9</accession>
<gene>
    <name evidence="2" type="ORF">S03H2_26508</name>
</gene>
<dbReference type="Pfam" id="PF01738">
    <property type="entry name" value="DLH"/>
    <property type="match status" value="1"/>
</dbReference>
<protein>
    <recommendedName>
        <fullName evidence="1">Dienelactone hydrolase domain-containing protein</fullName>
    </recommendedName>
</protein>
<feature type="domain" description="Dienelactone hydrolase" evidence="1">
    <location>
        <begin position="2"/>
        <end position="60"/>
    </location>
</feature>
<name>X1I1W9_9ZZZZ</name>
<dbReference type="InterPro" id="IPR051049">
    <property type="entry name" value="Dienelactone_hydrolase-like"/>
</dbReference>
<comment type="caution">
    <text evidence="2">The sequence shown here is derived from an EMBL/GenBank/DDBJ whole genome shotgun (WGS) entry which is preliminary data.</text>
</comment>
<sequence>GIPVAAVEEARDRAKAAGKSVELVIYPEAPHGFHADYRPSYRREAAEDGWARALAFLKSHGVG</sequence>